<name>A0ABR1YUW6_9PEZI</name>
<keyword evidence="3" id="KW-1185">Reference proteome</keyword>
<keyword evidence="1" id="KW-1133">Transmembrane helix</keyword>
<evidence type="ECO:0000313" key="2">
    <source>
        <dbReference type="EMBL" id="KAK8239984.1"/>
    </source>
</evidence>
<protein>
    <submittedName>
        <fullName evidence="2">Uncharacterized protein</fullName>
    </submittedName>
</protein>
<evidence type="ECO:0000313" key="3">
    <source>
        <dbReference type="Proteomes" id="UP001492380"/>
    </source>
</evidence>
<organism evidence="2 3">
    <name type="scientific">Phyllosticta capitalensis</name>
    <dbReference type="NCBI Taxonomy" id="121624"/>
    <lineage>
        <taxon>Eukaryota</taxon>
        <taxon>Fungi</taxon>
        <taxon>Dikarya</taxon>
        <taxon>Ascomycota</taxon>
        <taxon>Pezizomycotina</taxon>
        <taxon>Dothideomycetes</taxon>
        <taxon>Dothideomycetes incertae sedis</taxon>
        <taxon>Botryosphaeriales</taxon>
        <taxon>Phyllostictaceae</taxon>
        <taxon>Phyllosticta</taxon>
    </lineage>
</organism>
<comment type="caution">
    <text evidence="2">The sequence shown here is derived from an EMBL/GenBank/DDBJ whole genome shotgun (WGS) entry which is preliminary data.</text>
</comment>
<keyword evidence="1" id="KW-0472">Membrane</keyword>
<sequence length="159" mass="17418">MDIIQDWAAFLGAQTSSQQNGGTAAPFSLVLSLLKTYIKPLISRIPANPDLASIALLLVILWLSLHLLKMLYGVVVFWVRLAVRLAVVATVVITALYVWSNGAEQTAADVMSAVGYWVDVWKGEYGKFQAQEQTARAFMMGQQAARASATPSSRWPTFI</sequence>
<accession>A0ABR1YUW6</accession>
<dbReference type="InterPro" id="IPR024316">
    <property type="entry name" value="APQ12"/>
</dbReference>
<dbReference type="EMBL" id="JBBWRZ010000003">
    <property type="protein sequence ID" value="KAK8239984.1"/>
    <property type="molecule type" value="Genomic_DNA"/>
</dbReference>
<feature type="transmembrane region" description="Helical" evidence="1">
    <location>
        <begin position="51"/>
        <end position="68"/>
    </location>
</feature>
<reference evidence="2 3" key="1">
    <citation type="submission" date="2024-04" db="EMBL/GenBank/DDBJ databases">
        <title>Phyllosticta paracitricarpa is synonymous to the EU quarantine fungus P. citricarpa based on phylogenomic analyses.</title>
        <authorList>
            <consortium name="Lawrence Berkeley National Laboratory"/>
            <person name="Van Ingen-Buijs V.A."/>
            <person name="Van Westerhoven A.C."/>
            <person name="Haridas S."/>
            <person name="Skiadas P."/>
            <person name="Martin F."/>
            <person name="Groenewald J.Z."/>
            <person name="Crous P.W."/>
            <person name="Seidl M.F."/>
        </authorList>
    </citation>
    <scope>NUCLEOTIDE SEQUENCE [LARGE SCALE GENOMIC DNA]</scope>
    <source>
        <strain evidence="2 3">CBS 123374</strain>
    </source>
</reference>
<keyword evidence="1" id="KW-0812">Transmembrane</keyword>
<gene>
    <name evidence="2" type="ORF">HDK90DRAFT_508520</name>
</gene>
<dbReference type="Proteomes" id="UP001492380">
    <property type="component" value="Unassembled WGS sequence"/>
</dbReference>
<feature type="transmembrane region" description="Helical" evidence="1">
    <location>
        <begin position="75"/>
        <end position="99"/>
    </location>
</feature>
<evidence type="ECO:0000256" key="1">
    <source>
        <dbReference type="SAM" id="Phobius"/>
    </source>
</evidence>
<dbReference type="Pfam" id="PF12716">
    <property type="entry name" value="Apq12"/>
    <property type="match status" value="1"/>
</dbReference>
<proteinExistence type="predicted"/>